<dbReference type="InterPro" id="IPR011621">
    <property type="entry name" value="Metal-dep_PHydrolase_7TM_intra"/>
</dbReference>
<feature type="transmembrane region" description="Helical" evidence="1">
    <location>
        <begin position="302"/>
        <end position="320"/>
    </location>
</feature>
<keyword evidence="1" id="KW-0812">Transmembrane</keyword>
<organism evidence="3 4">
    <name type="scientific">Clostridium kluyveri</name>
    <dbReference type="NCBI Taxonomy" id="1534"/>
    <lineage>
        <taxon>Bacteria</taxon>
        <taxon>Bacillati</taxon>
        <taxon>Bacillota</taxon>
        <taxon>Clostridia</taxon>
        <taxon>Eubacteriales</taxon>
        <taxon>Clostridiaceae</taxon>
        <taxon>Clostridium</taxon>
    </lineage>
</organism>
<feature type="domain" description="HD/PDEase" evidence="2">
    <location>
        <begin position="474"/>
        <end position="632"/>
    </location>
</feature>
<keyword evidence="1" id="KW-1133">Transmembrane helix</keyword>
<dbReference type="InterPro" id="IPR052722">
    <property type="entry name" value="PgpH_phosphodiesterase"/>
</dbReference>
<dbReference type="GO" id="GO:0016787">
    <property type="term" value="F:hydrolase activity"/>
    <property type="evidence" value="ECO:0007669"/>
    <property type="project" value="UniProtKB-KW"/>
</dbReference>
<dbReference type="InterPro" id="IPR006674">
    <property type="entry name" value="HD_domain"/>
</dbReference>
<dbReference type="InterPro" id="IPR011624">
    <property type="entry name" value="Metal-dep_PHydrolase_7TM_extra"/>
</dbReference>
<dbReference type="InterPro" id="IPR006675">
    <property type="entry name" value="HDIG_dom"/>
</dbReference>
<gene>
    <name evidence="3" type="ORF">BS101_05815</name>
</gene>
<name>A0A1L5F634_CLOKL</name>
<evidence type="ECO:0000259" key="2">
    <source>
        <dbReference type="SMART" id="SM00471"/>
    </source>
</evidence>
<feature type="transmembrane region" description="Helical" evidence="1">
    <location>
        <begin position="268"/>
        <end position="290"/>
    </location>
</feature>
<dbReference type="Pfam" id="PF01966">
    <property type="entry name" value="HD"/>
    <property type="match status" value="1"/>
</dbReference>
<keyword evidence="3" id="KW-0378">Hydrolase</keyword>
<dbReference type="AlphaFoldDB" id="A0A1L5F634"/>
<sequence>MKKLSLKRFFLSKNINKIIVFVVTFIFIYFLLATGLTAKRYSLKVGDIPKVDIKAPREVKDELSTDAKLQQAVDSVPIQYNKNPEVKTNILNNLNGFFTKANQLKDSQIEDKDKLEKLKSEYNMNITDDTYKVVIALDKDDMKKLQDFLQKTLGDIYDDSNISDDTQSDNQDDIKKAQENILLKVTTSDLSKELRALATNIAYSQISPNFFYDKEKTEELRKEAEKKVSPAMIKKDQTIVKEGEPVTEHQIQILKDLGLLDNSPYFQWHIYLALAVLVILVLLLQWIYIYKYHEKVFGDVKLIIMINILNCIAILLSRIVGMISPFLMPITFIPMIMALLVNHRISLTLSVLNCVLINVALGFNLDITILAIVNSVVGAIILKKMQQRNDILIVSLYVFIINITLTFSIGFLLSSNVLDVVQKSIYTGSASIVSGILVIGFLPLFESVFDIVTTIKLLELSNPNAPLLKRLLMEAPGTYHHSIMVGNLAEVAAEEVGGNSLLARVAAYYHDIGKIKRPYFFRENQLGKDNPHDKLTPNLSTLIIISHVKDGSEMAKEYKLPKIIRDIIEEHHGTSIVKYFYLTMKNSSEKIENVNEDDFKYSGPIPKTKESGIIMLADGVEAAVRSINEPDEFKITQMIDNIFKDRLNEGQLDDCDLTLRDISKIKKAFLTVLIGIYHHRIEYPEDKFSKKHVEQLQKFNVLKQGGKE</sequence>
<dbReference type="SMART" id="SM00471">
    <property type="entry name" value="HDc"/>
    <property type="match status" value="1"/>
</dbReference>
<dbReference type="InterPro" id="IPR003607">
    <property type="entry name" value="HD/PDEase_dom"/>
</dbReference>
<keyword evidence="1" id="KW-0472">Membrane</keyword>
<dbReference type="Pfam" id="PF07697">
    <property type="entry name" value="7TMR-HDED"/>
    <property type="match status" value="1"/>
</dbReference>
<evidence type="ECO:0000313" key="3">
    <source>
        <dbReference type="EMBL" id="APM38290.1"/>
    </source>
</evidence>
<evidence type="ECO:0000256" key="1">
    <source>
        <dbReference type="SAM" id="Phobius"/>
    </source>
</evidence>
<feature type="transmembrane region" description="Helical" evidence="1">
    <location>
        <begin position="326"/>
        <end position="343"/>
    </location>
</feature>
<dbReference type="PANTHER" id="PTHR36442:SF1">
    <property type="entry name" value="CYCLIC-DI-AMP PHOSPHODIESTERASE PGPH"/>
    <property type="match status" value="1"/>
</dbReference>
<dbReference type="Pfam" id="PF07698">
    <property type="entry name" value="7TM-7TMR_HD"/>
    <property type="match status" value="1"/>
</dbReference>
<evidence type="ECO:0000313" key="4">
    <source>
        <dbReference type="Proteomes" id="UP000184604"/>
    </source>
</evidence>
<dbReference type="Proteomes" id="UP000184604">
    <property type="component" value="Chromosome"/>
</dbReference>
<feature type="transmembrane region" description="Helical" evidence="1">
    <location>
        <begin position="425"/>
        <end position="445"/>
    </location>
</feature>
<feature type="transmembrane region" description="Helical" evidence="1">
    <location>
        <begin position="394"/>
        <end position="413"/>
    </location>
</feature>
<proteinExistence type="predicted"/>
<protein>
    <submittedName>
        <fullName evidence="3">Phosphohydrolase</fullName>
    </submittedName>
</protein>
<dbReference type="EMBL" id="CP018335">
    <property type="protein sequence ID" value="APM38290.1"/>
    <property type="molecule type" value="Genomic_DNA"/>
</dbReference>
<reference evidence="3 4" key="1">
    <citation type="submission" date="2016-12" db="EMBL/GenBank/DDBJ databases">
        <title>Complete genome sequence of Clostridium kluyveri JZZ isolated from the pit mud of a Chinese flavor liquor-making factory.</title>
        <authorList>
            <person name="Wang Y."/>
        </authorList>
    </citation>
    <scope>NUCLEOTIDE SEQUENCE [LARGE SCALE GENOMIC DNA]</scope>
    <source>
        <strain evidence="3 4">JZZ</strain>
    </source>
</reference>
<dbReference type="NCBIfam" id="TIGR00277">
    <property type="entry name" value="HDIG"/>
    <property type="match status" value="1"/>
</dbReference>
<dbReference type="PANTHER" id="PTHR36442">
    <property type="entry name" value="CYCLIC-DI-AMP PHOSPHODIESTERASE PGPH"/>
    <property type="match status" value="1"/>
</dbReference>
<dbReference type="CDD" id="cd00077">
    <property type="entry name" value="HDc"/>
    <property type="match status" value="1"/>
</dbReference>
<feature type="transmembrane region" description="Helical" evidence="1">
    <location>
        <begin position="355"/>
        <end position="382"/>
    </location>
</feature>
<accession>A0A1L5F634</accession>
<dbReference type="SUPFAM" id="SSF109604">
    <property type="entry name" value="HD-domain/PDEase-like"/>
    <property type="match status" value="1"/>
</dbReference>
<dbReference type="OrthoDB" id="9806952at2"/>
<dbReference type="RefSeq" id="WP_073537965.1">
    <property type="nucleotide sequence ID" value="NZ_CP018335.1"/>
</dbReference>
<dbReference type="Gene3D" id="1.10.3210.10">
    <property type="entry name" value="Hypothetical protein af1432"/>
    <property type="match status" value="1"/>
</dbReference>